<evidence type="ECO:0000313" key="3">
    <source>
        <dbReference type="Proteomes" id="UP000503222"/>
    </source>
</evidence>
<feature type="compositionally biased region" description="Low complexity" evidence="1">
    <location>
        <begin position="65"/>
        <end position="81"/>
    </location>
</feature>
<feature type="compositionally biased region" description="Polar residues" evidence="1">
    <location>
        <begin position="180"/>
        <end position="196"/>
    </location>
</feature>
<feature type="compositionally biased region" description="Gly residues" evidence="1">
    <location>
        <begin position="111"/>
        <end position="121"/>
    </location>
</feature>
<dbReference type="KEGG" id="spii:G7077_11265"/>
<dbReference type="EMBL" id="CP049869">
    <property type="protein sequence ID" value="QIK79394.1"/>
    <property type="molecule type" value="Genomic_DNA"/>
</dbReference>
<dbReference type="AlphaFoldDB" id="A0A6G7YRN2"/>
<evidence type="ECO:0000256" key="1">
    <source>
        <dbReference type="SAM" id="MobiDB-lite"/>
    </source>
</evidence>
<reference evidence="2 3" key="1">
    <citation type="submission" date="2020-03" db="EMBL/GenBank/DDBJ databases">
        <title>Sphingomonas sp. nov., isolated from fish.</title>
        <authorList>
            <person name="Hyun D.-W."/>
            <person name="Bae J.-W."/>
        </authorList>
    </citation>
    <scope>NUCLEOTIDE SEQUENCE [LARGE SCALE GENOMIC DNA]</scope>
    <source>
        <strain evidence="2 3">HDW15B</strain>
    </source>
</reference>
<keyword evidence="3" id="KW-1185">Reference proteome</keyword>
<accession>A0A6G7YRN2</accession>
<sequence length="212" mass="22395">MAFRSSHRHPLVATDAAAPERRGRGRRFKSKSTGTVFSWRKMMSNEWNEQDRQPESEQQDNRVNGQQSQQSEFGQQGQQSQSEREQAGQSPFVSPDGSEQPASSFGDSGQPLGGNDSGTGTGTTLSQGYDSGSTDTLTQSGSSSDSLNENAGGGSGFSDTDSEGSGFIGAQGTGSDDYLQENNPELSRQDSLTQGNDDGMGEAGSEQSGEND</sequence>
<organism evidence="2 3">
    <name type="scientific">Sphingomonas piscis</name>
    <dbReference type="NCBI Taxonomy" id="2714943"/>
    <lineage>
        <taxon>Bacteria</taxon>
        <taxon>Pseudomonadati</taxon>
        <taxon>Pseudomonadota</taxon>
        <taxon>Alphaproteobacteria</taxon>
        <taxon>Sphingomonadales</taxon>
        <taxon>Sphingomonadaceae</taxon>
        <taxon>Sphingomonas</taxon>
    </lineage>
</organism>
<dbReference type="RefSeq" id="WP_166411782.1">
    <property type="nucleotide sequence ID" value="NZ_CP049869.1"/>
</dbReference>
<protein>
    <submittedName>
        <fullName evidence="2">Uncharacterized protein</fullName>
    </submittedName>
</protein>
<feature type="region of interest" description="Disordered" evidence="1">
    <location>
        <begin position="1"/>
        <end position="212"/>
    </location>
</feature>
<gene>
    <name evidence="2" type="ORF">G7077_11265</name>
</gene>
<name>A0A6G7YRN2_9SPHN</name>
<feature type="compositionally biased region" description="Basic residues" evidence="1">
    <location>
        <begin position="1"/>
        <end position="10"/>
    </location>
</feature>
<evidence type="ECO:0000313" key="2">
    <source>
        <dbReference type="EMBL" id="QIK79394.1"/>
    </source>
</evidence>
<dbReference type="Proteomes" id="UP000503222">
    <property type="component" value="Chromosome"/>
</dbReference>
<proteinExistence type="predicted"/>
<feature type="compositionally biased region" description="Polar residues" evidence="1">
    <location>
        <begin position="125"/>
        <end position="149"/>
    </location>
</feature>